<name>A0AAQ3KPV0_9LILI</name>
<feature type="signal peptide" evidence="2">
    <location>
        <begin position="1"/>
        <end position="23"/>
    </location>
</feature>
<evidence type="ECO:0000313" key="3">
    <source>
        <dbReference type="EMBL" id="WOL12624.1"/>
    </source>
</evidence>
<dbReference type="Proteomes" id="UP001327560">
    <property type="component" value="Chromosome 7"/>
</dbReference>
<dbReference type="GO" id="GO:0001709">
    <property type="term" value="P:cell fate determination"/>
    <property type="evidence" value="ECO:0007669"/>
    <property type="project" value="TreeGrafter"/>
</dbReference>
<proteinExistence type="predicted"/>
<reference evidence="3 4" key="1">
    <citation type="submission" date="2023-10" db="EMBL/GenBank/DDBJ databases">
        <title>Chromosome-scale genome assembly provides insights into flower coloration mechanisms of Canna indica.</title>
        <authorList>
            <person name="Li C."/>
        </authorList>
    </citation>
    <scope>NUCLEOTIDE SEQUENCE [LARGE SCALE GENOMIC DNA]</scope>
    <source>
        <tissue evidence="3">Flower</tissue>
    </source>
</reference>
<evidence type="ECO:0000256" key="1">
    <source>
        <dbReference type="ARBA" id="ARBA00022729"/>
    </source>
</evidence>
<dbReference type="PANTHER" id="PTHR33184">
    <property type="entry name" value="PROTEIN TAPETUM DETERMINANT 1-LIKE-RELATED"/>
    <property type="match status" value="1"/>
</dbReference>
<evidence type="ECO:0000256" key="2">
    <source>
        <dbReference type="SAM" id="SignalP"/>
    </source>
</evidence>
<feature type="chain" id="PRO_5043003345" evidence="2">
    <location>
        <begin position="24"/>
        <end position="126"/>
    </location>
</feature>
<keyword evidence="4" id="KW-1185">Reference proteome</keyword>
<keyword evidence="1 2" id="KW-0732">Signal</keyword>
<organism evidence="3 4">
    <name type="scientific">Canna indica</name>
    <name type="common">Indian-shot</name>
    <dbReference type="NCBI Taxonomy" id="4628"/>
    <lineage>
        <taxon>Eukaryota</taxon>
        <taxon>Viridiplantae</taxon>
        <taxon>Streptophyta</taxon>
        <taxon>Embryophyta</taxon>
        <taxon>Tracheophyta</taxon>
        <taxon>Spermatophyta</taxon>
        <taxon>Magnoliopsida</taxon>
        <taxon>Liliopsida</taxon>
        <taxon>Zingiberales</taxon>
        <taxon>Cannaceae</taxon>
        <taxon>Canna</taxon>
    </lineage>
</organism>
<sequence>MASLLSLFLATSLLLCIINGGQGAPCSLSDITIHQTKTGGIVEGKPEYEVLVSNNCKCLQSKVVLRCYGLSSVEPVNRRAIRPLDEEKCIVGDGRPLSRGTPIKFKYAWMTPQDFPVISTQIHGCY</sequence>
<protein>
    <submittedName>
        <fullName evidence="3">Uncharacterized protein</fullName>
    </submittedName>
</protein>
<accession>A0AAQ3KPV0</accession>
<dbReference type="PANTHER" id="PTHR33184:SF72">
    <property type="entry name" value="BETA-1,3-N-ACETYLGLUCOSAMINYLTRANSFERASE FAMILY PROTEIN"/>
    <property type="match status" value="1"/>
</dbReference>
<dbReference type="AlphaFoldDB" id="A0AAQ3KPV0"/>
<gene>
    <name evidence="3" type="ORF">Cni_G21391</name>
</gene>
<dbReference type="EMBL" id="CP136896">
    <property type="protein sequence ID" value="WOL12624.1"/>
    <property type="molecule type" value="Genomic_DNA"/>
</dbReference>
<dbReference type="InterPro" id="IPR040361">
    <property type="entry name" value="TPD1"/>
</dbReference>
<dbReference type="Pfam" id="PF24068">
    <property type="entry name" value="TPD1_C"/>
    <property type="match status" value="1"/>
</dbReference>
<evidence type="ECO:0000313" key="4">
    <source>
        <dbReference type="Proteomes" id="UP001327560"/>
    </source>
</evidence>